<gene>
    <name evidence="2" type="ORF">CLV37_1249</name>
</gene>
<dbReference type="GO" id="GO:0003677">
    <property type="term" value="F:DNA binding"/>
    <property type="evidence" value="ECO:0007669"/>
    <property type="project" value="InterPro"/>
</dbReference>
<evidence type="ECO:0000313" key="2">
    <source>
        <dbReference type="EMBL" id="PRY08414.1"/>
    </source>
</evidence>
<dbReference type="EMBL" id="PVZF01000024">
    <property type="protein sequence ID" value="PRY08414.1"/>
    <property type="molecule type" value="Genomic_DNA"/>
</dbReference>
<evidence type="ECO:0000313" key="3">
    <source>
        <dbReference type="Proteomes" id="UP000238083"/>
    </source>
</evidence>
<protein>
    <submittedName>
        <fullName evidence="2">IclR-like helix-turn-helix domain-containing protein</fullName>
    </submittedName>
</protein>
<comment type="caution">
    <text evidence="2">The sequence shown here is derived from an EMBL/GenBank/DDBJ whole genome shotgun (WGS) entry which is preliminary data.</text>
</comment>
<name>A0A2T0QTM0_9ACTN</name>
<dbReference type="InterPro" id="IPR036390">
    <property type="entry name" value="WH_DNA-bd_sf"/>
</dbReference>
<dbReference type="GO" id="GO:0006355">
    <property type="term" value="P:regulation of DNA-templated transcription"/>
    <property type="evidence" value="ECO:0007669"/>
    <property type="project" value="InterPro"/>
</dbReference>
<accession>A0A2T0QTM0</accession>
<dbReference type="SUPFAM" id="SSF46785">
    <property type="entry name" value="Winged helix' DNA-binding domain"/>
    <property type="match status" value="1"/>
</dbReference>
<dbReference type="Proteomes" id="UP000238083">
    <property type="component" value="Unassembled WGS sequence"/>
</dbReference>
<dbReference type="AlphaFoldDB" id="A0A2T0QTM0"/>
<dbReference type="Pfam" id="PF09339">
    <property type="entry name" value="HTH_IclR"/>
    <property type="match status" value="1"/>
</dbReference>
<sequence>MIATETDPAATVAADFTAVGRGSSIEWCAEALRLTGGGDAGNFALWLDYQFRLADTDVLVMGKAEMAQHVGYSRPTVMRLMAALVDLGLIVGLGKQDKTPSWTRCFPAPCSAG</sequence>
<dbReference type="RefSeq" id="WP_106215586.1">
    <property type="nucleotide sequence ID" value="NZ_PVZF01000024.1"/>
</dbReference>
<organism evidence="2 3">
    <name type="scientific">Kineococcus rhizosphaerae</name>
    <dbReference type="NCBI Taxonomy" id="559628"/>
    <lineage>
        <taxon>Bacteria</taxon>
        <taxon>Bacillati</taxon>
        <taxon>Actinomycetota</taxon>
        <taxon>Actinomycetes</taxon>
        <taxon>Kineosporiales</taxon>
        <taxon>Kineosporiaceae</taxon>
        <taxon>Kineococcus</taxon>
    </lineage>
</organism>
<evidence type="ECO:0000259" key="1">
    <source>
        <dbReference type="Pfam" id="PF09339"/>
    </source>
</evidence>
<dbReference type="InterPro" id="IPR005471">
    <property type="entry name" value="Tscrpt_reg_IclR_N"/>
</dbReference>
<proteinExistence type="predicted"/>
<feature type="domain" description="HTH iclR-type" evidence="1">
    <location>
        <begin position="62"/>
        <end position="90"/>
    </location>
</feature>
<keyword evidence="3" id="KW-1185">Reference proteome</keyword>
<reference evidence="2 3" key="1">
    <citation type="submission" date="2018-03" db="EMBL/GenBank/DDBJ databases">
        <title>Genomic Encyclopedia of Archaeal and Bacterial Type Strains, Phase II (KMG-II): from individual species to whole genera.</title>
        <authorList>
            <person name="Goeker M."/>
        </authorList>
    </citation>
    <scope>NUCLEOTIDE SEQUENCE [LARGE SCALE GENOMIC DNA]</scope>
    <source>
        <strain evidence="2 3">DSM 19711</strain>
    </source>
</reference>